<dbReference type="Pfam" id="PF08807">
    <property type="entry name" value="DUF1798"/>
    <property type="match status" value="1"/>
</dbReference>
<protein>
    <submittedName>
        <fullName evidence="1">YppE family protein</fullName>
    </submittedName>
</protein>
<dbReference type="InterPro" id="IPR014913">
    <property type="entry name" value="YppE-like"/>
</dbReference>
<evidence type="ECO:0000313" key="2">
    <source>
        <dbReference type="Proteomes" id="UP000823937"/>
    </source>
</evidence>
<dbReference type="Gene3D" id="1.20.120.440">
    <property type="entry name" value="YppE-like"/>
    <property type="match status" value="1"/>
</dbReference>
<gene>
    <name evidence="1" type="ORF">H9895_00830</name>
</gene>
<accession>A0A9D1PJF1</accession>
<dbReference type="SUPFAM" id="SSF140415">
    <property type="entry name" value="YppE-like"/>
    <property type="match status" value="1"/>
</dbReference>
<evidence type="ECO:0000313" key="1">
    <source>
        <dbReference type="EMBL" id="HIV73608.1"/>
    </source>
</evidence>
<dbReference type="AlphaFoldDB" id="A0A9D1PJF1"/>
<name>A0A9D1PJF1_9BACI</name>
<dbReference type="Proteomes" id="UP000823937">
    <property type="component" value="Unassembled WGS sequence"/>
</dbReference>
<sequence>MTEVKQLTESLIAYMQKLEIVFNKGEKPTHNDHAFFEKVRTEINPIYDMVEAWEEKTSYLIQQRKVDLHPKQVDATVKSIKAIALHSYYLDVRKRRYQDIKKSVEYVLQLLLKELSS</sequence>
<organism evidence="1 2">
    <name type="scientific">Candidatus Pseudogracilibacillus intestinigallinarum</name>
    <dbReference type="NCBI Taxonomy" id="2838742"/>
    <lineage>
        <taxon>Bacteria</taxon>
        <taxon>Bacillati</taxon>
        <taxon>Bacillota</taxon>
        <taxon>Bacilli</taxon>
        <taxon>Bacillales</taxon>
        <taxon>Bacillaceae</taxon>
        <taxon>Pseudogracilibacillus</taxon>
    </lineage>
</organism>
<reference evidence="1" key="1">
    <citation type="journal article" date="2021" name="PeerJ">
        <title>Extensive microbial diversity within the chicken gut microbiome revealed by metagenomics and culture.</title>
        <authorList>
            <person name="Gilroy R."/>
            <person name="Ravi A."/>
            <person name="Getino M."/>
            <person name="Pursley I."/>
            <person name="Horton D.L."/>
            <person name="Alikhan N.F."/>
            <person name="Baker D."/>
            <person name="Gharbi K."/>
            <person name="Hall N."/>
            <person name="Watson M."/>
            <person name="Adriaenssens E.M."/>
            <person name="Foster-Nyarko E."/>
            <person name="Jarju S."/>
            <person name="Secka A."/>
            <person name="Antonio M."/>
            <person name="Oren A."/>
            <person name="Chaudhuri R.R."/>
            <person name="La Ragione R."/>
            <person name="Hildebrand F."/>
            <person name="Pallen M.J."/>
        </authorList>
    </citation>
    <scope>NUCLEOTIDE SEQUENCE</scope>
    <source>
        <strain evidence="1">CHK169-2315</strain>
    </source>
</reference>
<dbReference type="EMBL" id="DXHX01000015">
    <property type="protein sequence ID" value="HIV73608.1"/>
    <property type="molecule type" value="Genomic_DNA"/>
</dbReference>
<comment type="caution">
    <text evidence="1">The sequence shown here is derived from an EMBL/GenBank/DDBJ whole genome shotgun (WGS) entry which is preliminary data.</text>
</comment>
<dbReference type="InterPro" id="IPR023351">
    <property type="entry name" value="YppE-like_sf"/>
</dbReference>
<proteinExistence type="predicted"/>
<reference evidence="1" key="2">
    <citation type="submission" date="2021-04" db="EMBL/GenBank/DDBJ databases">
        <authorList>
            <person name="Gilroy R."/>
        </authorList>
    </citation>
    <scope>NUCLEOTIDE SEQUENCE</scope>
    <source>
        <strain evidence="1">CHK169-2315</strain>
    </source>
</reference>